<gene>
    <name evidence="1" type="ORF">ND2E_3888</name>
</gene>
<sequence length="123" mass="14295">METNRVSITVFYDGACPKCVKDRRFYERLAGQGGKQIRWFDITGQDEHLKGLSIDPVKALSELHLQLSDGKILYELDAYIVLMDRVWLLKVLAWLISLPVIRPYLAKLYHHRVQKRLKASGRI</sequence>
<dbReference type="RefSeq" id="WP_033094892.1">
    <property type="nucleotide sequence ID" value="NZ_JQED01000045.1"/>
</dbReference>
<dbReference type="PANTHER" id="PTHR34290">
    <property type="entry name" value="SI:CH73-390P7.2"/>
    <property type="match status" value="1"/>
</dbReference>
<dbReference type="Pfam" id="PF04134">
    <property type="entry name" value="DCC1-like"/>
    <property type="match status" value="1"/>
</dbReference>
<name>A0A099KE79_COLPS</name>
<dbReference type="GO" id="GO:0015035">
    <property type="term" value="F:protein-disulfide reductase activity"/>
    <property type="evidence" value="ECO:0007669"/>
    <property type="project" value="InterPro"/>
</dbReference>
<dbReference type="OrthoDB" id="5294764at2"/>
<dbReference type="InterPro" id="IPR044691">
    <property type="entry name" value="DCC1_Trx"/>
</dbReference>
<evidence type="ECO:0000313" key="1">
    <source>
        <dbReference type="EMBL" id="KGJ88590.1"/>
    </source>
</evidence>
<evidence type="ECO:0000313" key="2">
    <source>
        <dbReference type="Proteomes" id="UP000029843"/>
    </source>
</evidence>
<dbReference type="PATRIC" id="fig|28229.4.peg.3225"/>
<organism evidence="1 2">
    <name type="scientific">Colwellia psychrerythraea</name>
    <name type="common">Vibrio psychroerythus</name>
    <dbReference type="NCBI Taxonomy" id="28229"/>
    <lineage>
        <taxon>Bacteria</taxon>
        <taxon>Pseudomonadati</taxon>
        <taxon>Pseudomonadota</taxon>
        <taxon>Gammaproteobacteria</taxon>
        <taxon>Alteromonadales</taxon>
        <taxon>Colwelliaceae</taxon>
        <taxon>Colwellia</taxon>
    </lineage>
</organism>
<comment type="caution">
    <text evidence="1">The sequence shown here is derived from an EMBL/GenBank/DDBJ whole genome shotgun (WGS) entry which is preliminary data.</text>
</comment>
<dbReference type="PANTHER" id="PTHR34290:SF2">
    <property type="entry name" value="OS04G0668800 PROTEIN"/>
    <property type="match status" value="1"/>
</dbReference>
<dbReference type="InterPro" id="IPR007263">
    <property type="entry name" value="DCC1-like"/>
</dbReference>
<dbReference type="Proteomes" id="UP000029843">
    <property type="component" value="Unassembled WGS sequence"/>
</dbReference>
<protein>
    <submittedName>
        <fullName evidence="1">Thiol-disulfide oxidoreductase DCC</fullName>
    </submittedName>
</protein>
<accession>A0A099KE79</accession>
<proteinExistence type="predicted"/>
<dbReference type="AlphaFoldDB" id="A0A099KE79"/>
<reference evidence="1 2" key="1">
    <citation type="submission" date="2014-08" db="EMBL/GenBank/DDBJ databases">
        <title>Genomic and Phenotypic Diversity of Colwellia psychrerythraea strains from Disparate Marine Basins.</title>
        <authorList>
            <person name="Techtmann S.M."/>
            <person name="Stelling S.C."/>
            <person name="Utturkar S.M."/>
            <person name="Alshibli N."/>
            <person name="Harris A."/>
            <person name="Brown S.D."/>
            <person name="Hazen T.C."/>
        </authorList>
    </citation>
    <scope>NUCLEOTIDE SEQUENCE [LARGE SCALE GENOMIC DNA]</scope>
    <source>
        <strain evidence="1 2">ND2E</strain>
    </source>
</reference>
<dbReference type="EMBL" id="JQED01000045">
    <property type="protein sequence ID" value="KGJ88590.1"/>
    <property type="molecule type" value="Genomic_DNA"/>
</dbReference>